<accession>A0ABY1RFL7</accession>
<evidence type="ECO:0000256" key="1">
    <source>
        <dbReference type="ARBA" id="ARBA00009437"/>
    </source>
</evidence>
<keyword evidence="4" id="KW-0804">Transcription</keyword>
<keyword evidence="3 6" id="KW-0238">DNA-binding</keyword>
<dbReference type="Gene3D" id="1.10.10.10">
    <property type="entry name" value="Winged helix-like DNA-binding domain superfamily/Winged helix DNA-binding domain"/>
    <property type="match status" value="1"/>
</dbReference>
<dbReference type="GO" id="GO:0003677">
    <property type="term" value="F:DNA binding"/>
    <property type="evidence" value="ECO:0007669"/>
    <property type="project" value="UniProtKB-KW"/>
</dbReference>
<dbReference type="EMBL" id="FXWJ01000003">
    <property type="protein sequence ID" value="SMQ71140.1"/>
    <property type="molecule type" value="Genomic_DNA"/>
</dbReference>
<proteinExistence type="inferred from homology"/>
<evidence type="ECO:0000313" key="6">
    <source>
        <dbReference type="EMBL" id="SMQ71140.1"/>
    </source>
</evidence>
<feature type="domain" description="HTH lysR-type" evidence="5">
    <location>
        <begin position="2"/>
        <end position="59"/>
    </location>
</feature>
<dbReference type="InterPro" id="IPR036388">
    <property type="entry name" value="WH-like_DNA-bd_sf"/>
</dbReference>
<dbReference type="PANTHER" id="PTHR30126">
    <property type="entry name" value="HTH-TYPE TRANSCRIPTIONAL REGULATOR"/>
    <property type="match status" value="1"/>
</dbReference>
<dbReference type="InterPro" id="IPR005119">
    <property type="entry name" value="LysR_subst-bd"/>
</dbReference>
<evidence type="ECO:0000259" key="5">
    <source>
        <dbReference type="PROSITE" id="PS50931"/>
    </source>
</evidence>
<name>A0ABY1RFL7_9MICO</name>
<evidence type="ECO:0000256" key="2">
    <source>
        <dbReference type="ARBA" id="ARBA00023015"/>
    </source>
</evidence>
<gene>
    <name evidence="6" type="ORF">SAMN06295909_2456</name>
</gene>
<dbReference type="Pfam" id="PF00126">
    <property type="entry name" value="HTH_1"/>
    <property type="match status" value="1"/>
</dbReference>
<dbReference type="RefSeq" id="WP_086474220.1">
    <property type="nucleotide sequence ID" value="NZ_FXWJ01000003.1"/>
</dbReference>
<protein>
    <submittedName>
        <fullName evidence="6">DNA-binding transcriptional regulator, LysR family</fullName>
    </submittedName>
</protein>
<dbReference type="Pfam" id="PF03466">
    <property type="entry name" value="LysR_substrate"/>
    <property type="match status" value="1"/>
</dbReference>
<evidence type="ECO:0000313" key="7">
    <source>
        <dbReference type="Proteomes" id="UP000194464"/>
    </source>
</evidence>
<dbReference type="Proteomes" id="UP000194464">
    <property type="component" value="Unassembled WGS sequence"/>
</dbReference>
<comment type="similarity">
    <text evidence="1">Belongs to the LysR transcriptional regulatory family.</text>
</comment>
<dbReference type="SUPFAM" id="SSF53850">
    <property type="entry name" value="Periplasmic binding protein-like II"/>
    <property type="match status" value="1"/>
</dbReference>
<keyword evidence="7" id="KW-1185">Reference proteome</keyword>
<sequence>MLNLHRLALLEELQRRGSLAAVADALSFTPSTVSQQLKVLEGEVGAQLVERVGRGLRLTKEGELLADHATGIFSLVEIAQAEVAAVRAEPAGNVRVAALQTVALALVPHVLQRLASTSPQLRMLVSRIEPARALGALAAREFDLVIGEEYPGQPVTRTGLLHRTTILLDSLDLVVPPNYEGGRTIASAAESLPWVMEPEGSDARRWSMSMCRNAGVEPNVQFESDDLLVQMRLVEKGHAMALLPRLLIESERPALQSVRLDGAPARKVFAAYRAGAEVAPAISTVLEAFASAASRAPSPTVAAEGEASSARYV</sequence>
<dbReference type="SUPFAM" id="SSF46785">
    <property type="entry name" value="Winged helix' DNA-binding domain"/>
    <property type="match status" value="1"/>
</dbReference>
<dbReference type="Gene3D" id="3.40.190.10">
    <property type="entry name" value="Periplasmic binding protein-like II"/>
    <property type="match status" value="2"/>
</dbReference>
<evidence type="ECO:0000256" key="3">
    <source>
        <dbReference type="ARBA" id="ARBA00023125"/>
    </source>
</evidence>
<evidence type="ECO:0000256" key="4">
    <source>
        <dbReference type="ARBA" id="ARBA00023163"/>
    </source>
</evidence>
<dbReference type="PROSITE" id="PS50931">
    <property type="entry name" value="HTH_LYSR"/>
    <property type="match status" value="1"/>
</dbReference>
<organism evidence="6 7">
    <name type="scientific">Plantibacter elymi</name>
    <name type="common">nom. nud.</name>
    <dbReference type="NCBI Taxonomy" id="199708"/>
    <lineage>
        <taxon>Bacteria</taxon>
        <taxon>Bacillati</taxon>
        <taxon>Actinomycetota</taxon>
        <taxon>Actinomycetes</taxon>
        <taxon>Micrococcales</taxon>
        <taxon>Microbacteriaceae</taxon>
        <taxon>Plantibacter</taxon>
    </lineage>
</organism>
<dbReference type="InterPro" id="IPR036390">
    <property type="entry name" value="WH_DNA-bd_sf"/>
</dbReference>
<dbReference type="PANTHER" id="PTHR30126:SF97">
    <property type="entry name" value="HTH-TYPE TRANSCRIPTIONAL REGULATOR ABGR"/>
    <property type="match status" value="1"/>
</dbReference>
<keyword evidence="2" id="KW-0805">Transcription regulation</keyword>
<dbReference type="InterPro" id="IPR000847">
    <property type="entry name" value="LysR_HTH_N"/>
</dbReference>
<reference evidence="6 7" key="1">
    <citation type="submission" date="2017-04" db="EMBL/GenBank/DDBJ databases">
        <authorList>
            <person name="Varghese N."/>
            <person name="Submissions S."/>
        </authorList>
    </citation>
    <scope>NUCLEOTIDE SEQUENCE [LARGE SCALE GENOMIC DNA]</scope>
    <source>
        <strain evidence="6 7">VKM Ac-1784</strain>
    </source>
</reference>
<comment type="caution">
    <text evidence="6">The sequence shown here is derived from an EMBL/GenBank/DDBJ whole genome shotgun (WGS) entry which is preliminary data.</text>
</comment>